<protein>
    <submittedName>
        <fullName evidence="5">2Fe-2S iron-sulfur cluster-binding protein</fullName>
    </submittedName>
</protein>
<dbReference type="InterPro" id="IPR036010">
    <property type="entry name" value="2Fe-2S_ferredoxin-like_sf"/>
</dbReference>
<geneLocation type="plasmid" evidence="5 6">
    <name>pSchITTGS70d</name>
</geneLocation>
<evidence type="ECO:0000256" key="3">
    <source>
        <dbReference type="ARBA" id="ARBA00023004"/>
    </source>
</evidence>
<keyword evidence="3" id="KW-0408">Iron</keyword>
<keyword evidence="1" id="KW-0479">Metal-binding</keyword>
<dbReference type="PROSITE" id="PS51318">
    <property type="entry name" value="TAT"/>
    <property type="match status" value="1"/>
</dbReference>
<dbReference type="InterPro" id="IPR006311">
    <property type="entry name" value="TAT_signal"/>
</dbReference>
<dbReference type="InterPro" id="IPR002888">
    <property type="entry name" value="2Fe-2S-bd"/>
</dbReference>
<dbReference type="CDD" id="cd00207">
    <property type="entry name" value="fer2"/>
    <property type="match status" value="1"/>
</dbReference>
<evidence type="ECO:0000313" key="6">
    <source>
        <dbReference type="Proteomes" id="UP001432360"/>
    </source>
</evidence>
<dbReference type="Gene3D" id="3.10.20.30">
    <property type="match status" value="1"/>
</dbReference>
<dbReference type="RefSeq" id="WP_331376040.1">
    <property type="nucleotide sequence ID" value="NZ_CP133152.1"/>
</dbReference>
<dbReference type="PROSITE" id="PS51085">
    <property type="entry name" value="2FE2S_FER_2"/>
    <property type="match status" value="1"/>
</dbReference>
<dbReference type="InterPro" id="IPR036884">
    <property type="entry name" value="2Fe-2S-bd_dom_sf"/>
</dbReference>
<name>A0ABZ2BHQ7_9HYPH</name>
<organism evidence="5 6">
    <name type="scientific">Sinorhizobium chiapasense</name>
    <dbReference type="NCBI Taxonomy" id="501572"/>
    <lineage>
        <taxon>Bacteria</taxon>
        <taxon>Pseudomonadati</taxon>
        <taxon>Pseudomonadota</taxon>
        <taxon>Alphaproteobacteria</taxon>
        <taxon>Hyphomicrobiales</taxon>
        <taxon>Rhizobiaceae</taxon>
        <taxon>Sinorhizobium/Ensifer group</taxon>
        <taxon>Sinorhizobium</taxon>
    </lineage>
</organism>
<dbReference type="EMBL" id="CP133152">
    <property type="protein sequence ID" value="WVT07021.1"/>
    <property type="molecule type" value="Genomic_DNA"/>
</dbReference>
<gene>
    <name evidence="5" type="ORF">RB548_30125</name>
</gene>
<dbReference type="Pfam" id="PF01799">
    <property type="entry name" value="Fer2_2"/>
    <property type="match status" value="1"/>
</dbReference>
<dbReference type="PANTHER" id="PTHR45331:SF2">
    <property type="entry name" value="OXIDOREDUCTASE WITH IRON-SULFUR SUBUNIT"/>
    <property type="match status" value="1"/>
</dbReference>
<dbReference type="InterPro" id="IPR001041">
    <property type="entry name" value="2Fe-2S_ferredoxin-type"/>
</dbReference>
<keyword evidence="5" id="KW-0614">Plasmid</keyword>
<keyword evidence="2" id="KW-0560">Oxidoreductase</keyword>
<dbReference type="Proteomes" id="UP001432360">
    <property type="component" value="Plasmid pSchITTGS70d"/>
</dbReference>
<dbReference type="InterPro" id="IPR052914">
    <property type="entry name" value="Aldehyde_Oxdr_Iron-Sulfur"/>
</dbReference>
<dbReference type="SUPFAM" id="SSF54292">
    <property type="entry name" value="2Fe-2S ferredoxin-like"/>
    <property type="match status" value="1"/>
</dbReference>
<dbReference type="Pfam" id="PF00111">
    <property type="entry name" value="Fer2"/>
    <property type="match status" value="1"/>
</dbReference>
<proteinExistence type="predicted"/>
<dbReference type="PANTHER" id="PTHR45331">
    <property type="entry name" value="OXIDOREDUCTASE, IRON-SULPHUR BINDING SUBUNIT-RELATED-RELATED"/>
    <property type="match status" value="1"/>
</dbReference>
<feature type="domain" description="2Fe-2S ferredoxin-type" evidence="4">
    <location>
        <begin position="51"/>
        <end position="127"/>
    </location>
</feature>
<dbReference type="PROSITE" id="PS00197">
    <property type="entry name" value="2FE2S_FER_1"/>
    <property type="match status" value="1"/>
</dbReference>
<reference evidence="5" key="1">
    <citation type="submission" date="2023-08" db="EMBL/GenBank/DDBJ databases">
        <title>Complete genome sequence of Sinorhizobium chiapanecum ITTG S70 isolated from Acaciella angustissima nodules in Chiapas-Mexico.</title>
        <authorList>
            <person name="Rincon-Rosales R."/>
            <person name="Rogel M.A."/>
            <person name="Rincon-Medina C.I."/>
            <person name="Guerrero G."/>
            <person name="Manzano-Gomez L.A."/>
            <person name="Lopez-Lopez A."/>
            <person name="Rincon Molina F.A."/>
            <person name="Martinez-Romero E."/>
        </authorList>
    </citation>
    <scope>NUCLEOTIDE SEQUENCE</scope>
    <source>
        <strain evidence="5">ITTG S70</strain>
        <plasmid evidence="5">pSchITTGS70d</plasmid>
    </source>
</reference>
<accession>A0ABZ2BHQ7</accession>
<sequence>MAETDYRITRRAVLEGGAATCLFLASGLPVGAQSASATVATARVTTPIARIPMTLRINATEHALELDPRTTLLDTLRNHLGLTGSKKGCDHGQCGACTVLVNGRRINSCLALSAQHEGDEVTTIEGLADGNQLHPVQAAFVAHDGFQCGYCTPGQICSAVGMLEEVRAGWPSHASADVAAAAAALTEAEIRERMSGNICRCAAYPNIVAAIRDAAEEV</sequence>
<dbReference type="InterPro" id="IPR012675">
    <property type="entry name" value="Beta-grasp_dom_sf"/>
</dbReference>
<keyword evidence="6" id="KW-1185">Reference proteome</keyword>
<evidence type="ECO:0000313" key="5">
    <source>
        <dbReference type="EMBL" id="WVT07021.1"/>
    </source>
</evidence>
<dbReference type="SUPFAM" id="SSF47741">
    <property type="entry name" value="CO dehydrogenase ISP C-domain like"/>
    <property type="match status" value="1"/>
</dbReference>
<dbReference type="Gene3D" id="1.10.150.120">
    <property type="entry name" value="[2Fe-2S]-binding domain"/>
    <property type="match status" value="1"/>
</dbReference>
<evidence type="ECO:0000259" key="4">
    <source>
        <dbReference type="PROSITE" id="PS51085"/>
    </source>
</evidence>
<dbReference type="InterPro" id="IPR006058">
    <property type="entry name" value="2Fe2S_fd_BS"/>
</dbReference>
<evidence type="ECO:0000256" key="2">
    <source>
        <dbReference type="ARBA" id="ARBA00023002"/>
    </source>
</evidence>
<evidence type="ECO:0000256" key="1">
    <source>
        <dbReference type="ARBA" id="ARBA00022723"/>
    </source>
</evidence>